<dbReference type="GO" id="GO:0009793">
    <property type="term" value="P:embryo development ending in seed dormancy"/>
    <property type="evidence" value="ECO:0007669"/>
    <property type="project" value="InterPro"/>
</dbReference>
<reference evidence="3" key="1">
    <citation type="journal article" date="2016" name="Nat. Genet.">
        <title>A high-quality carrot genome assembly provides new insights into carotenoid accumulation and asterid genome evolution.</title>
        <authorList>
            <person name="Iorizzo M."/>
            <person name="Ellison S."/>
            <person name="Senalik D."/>
            <person name="Zeng P."/>
            <person name="Satapoomin P."/>
            <person name="Huang J."/>
            <person name="Bowman M."/>
            <person name="Iovene M."/>
            <person name="Sanseverino W."/>
            <person name="Cavagnaro P."/>
            <person name="Yildiz M."/>
            <person name="Macko-Podgorni A."/>
            <person name="Moranska E."/>
            <person name="Grzebelus E."/>
            <person name="Grzebelus D."/>
            <person name="Ashrafi H."/>
            <person name="Zheng Z."/>
            <person name="Cheng S."/>
            <person name="Spooner D."/>
            <person name="Van Deynze A."/>
            <person name="Simon P."/>
        </authorList>
    </citation>
    <scope>NUCLEOTIDE SEQUENCE [LARGE SCALE GENOMIC DNA]</scope>
    <source>
        <tissue evidence="3">Leaf</tissue>
    </source>
</reference>
<dbReference type="OrthoDB" id="758082at2759"/>
<dbReference type="EMBL" id="LNRQ01000004">
    <property type="protein sequence ID" value="KZM99084.1"/>
    <property type="molecule type" value="Genomic_DNA"/>
</dbReference>
<proteinExistence type="inferred from homology"/>
<accession>A0A165YHG0</accession>
<keyword evidence="5" id="KW-1185">Reference proteome</keyword>
<protein>
    <recommendedName>
        <fullName evidence="6">18 kDa seed maturation protein</fullName>
    </recommendedName>
</protein>
<feature type="compositionally biased region" description="Polar residues" evidence="2">
    <location>
        <begin position="90"/>
        <end position="107"/>
    </location>
</feature>
<dbReference type="KEGG" id="dcr:108217892"/>
<feature type="compositionally biased region" description="Low complexity" evidence="2">
    <location>
        <begin position="136"/>
        <end position="152"/>
    </location>
</feature>
<dbReference type="Gramene" id="KZM99084">
    <property type="protein sequence ID" value="KZM99084"/>
    <property type="gene ID" value="DCAR_013554"/>
</dbReference>
<feature type="region of interest" description="Disordered" evidence="2">
    <location>
        <begin position="72"/>
        <end position="109"/>
    </location>
</feature>
<feature type="region of interest" description="Disordered" evidence="2">
    <location>
        <begin position="136"/>
        <end position="167"/>
    </location>
</feature>
<dbReference type="Proteomes" id="UP000077755">
    <property type="component" value="Chromosome 4"/>
</dbReference>
<organism evidence="3">
    <name type="scientific">Daucus carota subsp. sativus</name>
    <name type="common">Carrot</name>
    <dbReference type="NCBI Taxonomy" id="79200"/>
    <lineage>
        <taxon>Eukaryota</taxon>
        <taxon>Viridiplantae</taxon>
        <taxon>Streptophyta</taxon>
        <taxon>Embryophyta</taxon>
        <taxon>Tracheophyta</taxon>
        <taxon>Spermatophyta</taxon>
        <taxon>Magnoliopsida</taxon>
        <taxon>eudicotyledons</taxon>
        <taxon>Gunneridae</taxon>
        <taxon>Pentapetalae</taxon>
        <taxon>asterids</taxon>
        <taxon>campanulids</taxon>
        <taxon>Apiales</taxon>
        <taxon>Apiaceae</taxon>
        <taxon>Apioideae</taxon>
        <taxon>Scandiceae</taxon>
        <taxon>Daucinae</taxon>
        <taxon>Daucus</taxon>
        <taxon>Daucus sect. Daucus</taxon>
    </lineage>
</organism>
<feature type="compositionally biased region" description="Gly residues" evidence="2">
    <location>
        <begin position="153"/>
        <end position="167"/>
    </location>
</feature>
<evidence type="ECO:0000313" key="3">
    <source>
        <dbReference type="EMBL" id="KZM99084.1"/>
    </source>
</evidence>
<dbReference type="AlphaFoldDB" id="A0A165YHG0"/>
<reference evidence="4" key="2">
    <citation type="submission" date="2022-03" db="EMBL/GenBank/DDBJ databases">
        <title>Draft title - Genomic analysis of global carrot germplasm unveils the trajectory of domestication and the origin of high carotenoid orange carrot.</title>
        <authorList>
            <person name="Iorizzo M."/>
            <person name="Ellison S."/>
            <person name="Senalik D."/>
            <person name="Macko-Podgorni A."/>
            <person name="Grzebelus D."/>
            <person name="Bostan H."/>
            <person name="Rolling W."/>
            <person name="Curaba J."/>
            <person name="Simon P."/>
        </authorList>
    </citation>
    <scope>NUCLEOTIDE SEQUENCE</scope>
    <source>
        <tissue evidence="4">Leaf</tissue>
    </source>
</reference>
<feature type="region of interest" description="Disordered" evidence="2">
    <location>
        <begin position="1"/>
        <end position="57"/>
    </location>
</feature>
<gene>
    <name evidence="3" type="ORF">DCAR_013554</name>
    <name evidence="4" type="ORF">DCAR_0417472</name>
</gene>
<dbReference type="PANTHER" id="PTHR33493">
    <property type="entry name" value="LATE EMBRYOGENESIS ABUNDANT PROTEIN 6-RELATED"/>
    <property type="match status" value="1"/>
</dbReference>
<feature type="compositionally biased region" description="Low complexity" evidence="2">
    <location>
        <begin position="1"/>
        <end position="24"/>
    </location>
</feature>
<dbReference type="PANTHER" id="PTHR33493:SF2">
    <property type="entry name" value="LATE EMBRYOGENESIS ABUNDANT PROTEIN 46"/>
    <property type="match status" value="1"/>
</dbReference>
<dbReference type="STRING" id="79200.A0A165YHG0"/>
<dbReference type="EMBL" id="CP093346">
    <property type="protein sequence ID" value="WOG98131.1"/>
    <property type="molecule type" value="Genomic_DNA"/>
</dbReference>
<evidence type="ECO:0000313" key="4">
    <source>
        <dbReference type="EMBL" id="WOG98131.1"/>
    </source>
</evidence>
<comment type="similarity">
    <text evidence="1">Belongs to the LEA type 1 family.</text>
</comment>
<evidence type="ECO:0000256" key="2">
    <source>
        <dbReference type="SAM" id="MobiDB-lite"/>
    </source>
</evidence>
<name>A0A165YHG0_DAUCS</name>
<evidence type="ECO:0000313" key="5">
    <source>
        <dbReference type="Proteomes" id="UP000077755"/>
    </source>
</evidence>
<dbReference type="OMA" id="DMATQKK"/>
<feature type="compositionally biased region" description="Basic and acidic residues" evidence="2">
    <location>
        <begin position="25"/>
        <end position="57"/>
    </location>
</feature>
<evidence type="ECO:0000256" key="1">
    <source>
        <dbReference type="ARBA" id="ARBA00010975"/>
    </source>
</evidence>
<dbReference type="Pfam" id="PF03760">
    <property type="entry name" value="LEA_1"/>
    <property type="match status" value="1"/>
</dbReference>
<evidence type="ECO:0008006" key="6">
    <source>
        <dbReference type="Google" id="ProtNLM"/>
    </source>
</evidence>
<dbReference type="InterPro" id="IPR005513">
    <property type="entry name" value="LEA_1"/>
</dbReference>
<sequence>MQSAKNAAASAKESAANMAATAKSGMEKTKATLQEKGERMTAHDPLEKDMATQKKEERINQAEWNKQEAKELNAANKQATAATGTGTGAHSYSTTGVTGQPAGTHQMSAVPGHGTGQPAGQTVQGVVGSHPIGNRTGTNTGTGHTTVGHNTRAGGGAADYGTGGAFR</sequence>